<dbReference type="PROSITE" id="PS51192">
    <property type="entry name" value="HELICASE_ATP_BIND_1"/>
    <property type="match status" value="1"/>
</dbReference>
<dbReference type="InterPro" id="IPR014001">
    <property type="entry name" value="Helicase_ATP-bd"/>
</dbReference>
<dbReference type="SUPFAM" id="SSF52540">
    <property type="entry name" value="P-loop containing nucleoside triphosphate hydrolases"/>
    <property type="match status" value="1"/>
</dbReference>
<keyword evidence="3" id="KW-1185">Reference proteome</keyword>
<name>A0ABR2W4N6_9FUNG</name>
<protein>
    <recommendedName>
        <fullName evidence="1">Helicase ATP-binding domain-containing protein</fullName>
    </recommendedName>
</protein>
<dbReference type="InterPro" id="IPR052247">
    <property type="entry name" value="Meiotic_Crossover_Helicase"/>
</dbReference>
<dbReference type="InterPro" id="IPR027417">
    <property type="entry name" value="P-loop_NTPase"/>
</dbReference>
<dbReference type="SMART" id="SM00487">
    <property type="entry name" value="DEXDc"/>
    <property type="match status" value="1"/>
</dbReference>
<evidence type="ECO:0000259" key="1">
    <source>
        <dbReference type="PROSITE" id="PS51192"/>
    </source>
</evidence>
<dbReference type="PANTHER" id="PTHR47835">
    <property type="entry name" value="HFM1, ATP DEPENDENT DNA HELICASE HOMOLOG"/>
    <property type="match status" value="1"/>
</dbReference>
<gene>
    <name evidence="2" type="ORF">K7432_004566</name>
</gene>
<sequence length="386" mass="44288">MDIDELLSEIEAEEYDFYQNMTDFQPQATWNFSYQSPADSYSDKLQEPVDQRQVASILLFVTSYEFPNKCWNVLESERSDYIPTRSSQVHYDANRFLERSTSKTLERYVPRSANSQPSFGKISRELTNNATSIQDVALKSVSVLPDRFRSLFSFQTFNRMQSQCFDSALNSSVNMVISAPTGSGKTCVLELAMVKLLMSNKSSNAKIIYMAPIKALCSERSADWEQKFRPFGLTCRELTGDTNSTSIFDIKKCNIIVTTPEKWDSITRRWQDHQAFMKMIRLFMIDEVHMLNEKRGAALEAVVSRMKAISVQIRYIAISATVPNVNDIAEWLGEGICPTNERSGKNLACVKRFGEEYRPVKLNRFVYGYPVNNASPFLFDRNLNFR</sequence>
<organism evidence="2 3">
    <name type="scientific">Basidiobolus ranarum</name>
    <dbReference type="NCBI Taxonomy" id="34480"/>
    <lineage>
        <taxon>Eukaryota</taxon>
        <taxon>Fungi</taxon>
        <taxon>Fungi incertae sedis</taxon>
        <taxon>Zoopagomycota</taxon>
        <taxon>Entomophthoromycotina</taxon>
        <taxon>Basidiobolomycetes</taxon>
        <taxon>Basidiobolales</taxon>
        <taxon>Basidiobolaceae</taxon>
        <taxon>Basidiobolus</taxon>
    </lineage>
</organism>
<accession>A0ABR2W4N6</accession>
<reference evidence="2 3" key="1">
    <citation type="submission" date="2023-04" db="EMBL/GenBank/DDBJ databases">
        <title>Genome of Basidiobolus ranarum AG-B5.</title>
        <authorList>
            <person name="Stajich J.E."/>
            <person name="Carter-House D."/>
            <person name="Gryganskyi A."/>
        </authorList>
    </citation>
    <scope>NUCLEOTIDE SEQUENCE [LARGE SCALE GENOMIC DNA]</scope>
    <source>
        <strain evidence="2 3">AG-B5</strain>
    </source>
</reference>
<dbReference type="Gene3D" id="3.40.50.300">
    <property type="entry name" value="P-loop containing nucleotide triphosphate hydrolases"/>
    <property type="match status" value="2"/>
</dbReference>
<dbReference type="Proteomes" id="UP001479436">
    <property type="component" value="Unassembled WGS sequence"/>
</dbReference>
<proteinExistence type="predicted"/>
<dbReference type="PANTHER" id="PTHR47835:SF3">
    <property type="entry name" value="HELICASE FOR MEIOSIS 1"/>
    <property type="match status" value="1"/>
</dbReference>
<comment type="caution">
    <text evidence="2">The sequence shown here is derived from an EMBL/GenBank/DDBJ whole genome shotgun (WGS) entry which is preliminary data.</text>
</comment>
<dbReference type="InterPro" id="IPR011545">
    <property type="entry name" value="DEAD/DEAH_box_helicase_dom"/>
</dbReference>
<evidence type="ECO:0000313" key="2">
    <source>
        <dbReference type="EMBL" id="KAK9719765.1"/>
    </source>
</evidence>
<dbReference type="EMBL" id="JASJQH010007035">
    <property type="protein sequence ID" value="KAK9719765.1"/>
    <property type="molecule type" value="Genomic_DNA"/>
</dbReference>
<feature type="domain" description="Helicase ATP-binding" evidence="1">
    <location>
        <begin position="166"/>
        <end position="340"/>
    </location>
</feature>
<evidence type="ECO:0000313" key="3">
    <source>
        <dbReference type="Proteomes" id="UP001479436"/>
    </source>
</evidence>
<dbReference type="Pfam" id="PF00270">
    <property type="entry name" value="DEAD"/>
    <property type="match status" value="1"/>
</dbReference>